<feature type="domain" description="Signal transduction histidine kinase internal region" evidence="2">
    <location>
        <begin position="193"/>
        <end position="273"/>
    </location>
</feature>
<dbReference type="KEGG" id="marq:MARGE09_P2336"/>
<gene>
    <name evidence="3" type="ORF">MARGE09_P2336</name>
</gene>
<evidence type="ECO:0000313" key="3">
    <source>
        <dbReference type="EMBL" id="BCD98135.1"/>
    </source>
</evidence>
<dbReference type="Pfam" id="PF06580">
    <property type="entry name" value="His_kinase"/>
    <property type="match status" value="1"/>
</dbReference>
<feature type="transmembrane region" description="Helical" evidence="1">
    <location>
        <begin position="78"/>
        <end position="99"/>
    </location>
</feature>
<dbReference type="Proteomes" id="UP001320119">
    <property type="component" value="Chromosome"/>
</dbReference>
<dbReference type="InterPro" id="IPR036890">
    <property type="entry name" value="HATPase_C_sf"/>
</dbReference>
<dbReference type="InterPro" id="IPR010559">
    <property type="entry name" value="Sig_transdc_His_kin_internal"/>
</dbReference>
<sequence length="391" mass="44412">MQNHLDAPNKQADTLPTRRESDAFIWPLKRNATRILHAIIRLNLNHYWLVQTSAWLWYFAFILITITLTSGRAVTNGTIHAILETLAGFAISHFLALTFQSLRIYPAYIQGVAVIAFTLAGSALWNLFKWVTFNALFNSGFSLPSLSQFGDWYSFSLAIFIAWCSAYFAIFHYSLLTREREKSLRLEAATKDAQLKMLRYQLNPHFIKNTLNAISTLILKQENDQAYATLEKLSNFLSHTIYNDPQELVTLEHEIEALNEYIAIEKVRFSDQLFISINFDDDARFCLLPNLILQPLIENAVKYGSRGAQKVTRIHLSAEVIAKELIVVISDNGPGLDLPPTTHKQRKSLGITLTLDRLQAHFGDKSSIEFDNLQPAGLAVTLIMPARFDSY</sequence>
<reference evidence="3 4" key="1">
    <citation type="journal article" date="2022" name="IScience">
        <title>An ultrasensitive nanofiber-based assay for enzymatic hydrolysis and deep-sea microbial degradation of cellulose.</title>
        <authorList>
            <person name="Tsudome M."/>
            <person name="Tachioka M."/>
            <person name="Miyazaki M."/>
            <person name="Uchimura K."/>
            <person name="Tsuda M."/>
            <person name="Takaki Y."/>
            <person name="Deguchi S."/>
        </authorList>
    </citation>
    <scope>NUCLEOTIDE SEQUENCE [LARGE SCALE GENOMIC DNA]</scope>
    <source>
        <strain evidence="3 4">GE09</strain>
    </source>
</reference>
<proteinExistence type="predicted"/>
<dbReference type="InterPro" id="IPR050640">
    <property type="entry name" value="Bact_2-comp_sensor_kinase"/>
</dbReference>
<feature type="transmembrane region" description="Helical" evidence="1">
    <location>
        <begin position="152"/>
        <end position="176"/>
    </location>
</feature>
<dbReference type="PANTHER" id="PTHR34220:SF7">
    <property type="entry name" value="SENSOR HISTIDINE KINASE YPDA"/>
    <property type="match status" value="1"/>
</dbReference>
<keyword evidence="4" id="KW-1185">Reference proteome</keyword>
<dbReference type="GO" id="GO:0000155">
    <property type="term" value="F:phosphorelay sensor kinase activity"/>
    <property type="evidence" value="ECO:0007669"/>
    <property type="project" value="InterPro"/>
</dbReference>
<organism evidence="3 4">
    <name type="scientific">Marinagarivorans cellulosilyticus</name>
    <dbReference type="NCBI Taxonomy" id="2721545"/>
    <lineage>
        <taxon>Bacteria</taxon>
        <taxon>Pseudomonadati</taxon>
        <taxon>Pseudomonadota</taxon>
        <taxon>Gammaproteobacteria</taxon>
        <taxon>Cellvibrionales</taxon>
        <taxon>Cellvibrionaceae</taxon>
        <taxon>Marinagarivorans</taxon>
    </lineage>
</organism>
<dbReference type="GO" id="GO:0016020">
    <property type="term" value="C:membrane"/>
    <property type="evidence" value="ECO:0007669"/>
    <property type="project" value="InterPro"/>
</dbReference>
<keyword evidence="1" id="KW-1133">Transmembrane helix</keyword>
<dbReference type="RefSeq" id="WP_236982291.1">
    <property type="nucleotide sequence ID" value="NZ_AP023086.1"/>
</dbReference>
<dbReference type="PANTHER" id="PTHR34220">
    <property type="entry name" value="SENSOR HISTIDINE KINASE YPDA"/>
    <property type="match status" value="1"/>
</dbReference>
<dbReference type="AlphaFoldDB" id="A0AAN1WIF9"/>
<evidence type="ECO:0000256" key="1">
    <source>
        <dbReference type="SAM" id="Phobius"/>
    </source>
</evidence>
<feature type="transmembrane region" description="Helical" evidence="1">
    <location>
        <begin position="111"/>
        <end position="132"/>
    </location>
</feature>
<accession>A0AAN1WIF9</accession>
<keyword evidence="1" id="KW-0472">Membrane</keyword>
<evidence type="ECO:0000259" key="2">
    <source>
        <dbReference type="Pfam" id="PF06580"/>
    </source>
</evidence>
<dbReference type="EMBL" id="AP023086">
    <property type="protein sequence ID" value="BCD98135.1"/>
    <property type="molecule type" value="Genomic_DNA"/>
</dbReference>
<protein>
    <recommendedName>
        <fullName evidence="2">Signal transduction histidine kinase internal region domain-containing protein</fullName>
    </recommendedName>
</protein>
<keyword evidence="1" id="KW-0812">Transmembrane</keyword>
<evidence type="ECO:0000313" key="4">
    <source>
        <dbReference type="Proteomes" id="UP001320119"/>
    </source>
</evidence>
<feature type="transmembrane region" description="Helical" evidence="1">
    <location>
        <begin position="47"/>
        <end position="66"/>
    </location>
</feature>
<name>A0AAN1WIF9_9GAMM</name>
<dbReference type="Gene3D" id="3.30.565.10">
    <property type="entry name" value="Histidine kinase-like ATPase, C-terminal domain"/>
    <property type="match status" value="1"/>
</dbReference>
<dbReference type="SUPFAM" id="SSF55874">
    <property type="entry name" value="ATPase domain of HSP90 chaperone/DNA topoisomerase II/histidine kinase"/>
    <property type="match status" value="1"/>
</dbReference>